<dbReference type="AlphaFoldDB" id="A0A1Y2HV26"/>
<evidence type="ECO:0000313" key="2">
    <source>
        <dbReference type="EMBL" id="ORZ38465.1"/>
    </source>
</evidence>
<name>A0A1Y2HV26_9FUNG</name>
<comment type="caution">
    <text evidence="2">The sequence shown here is derived from an EMBL/GenBank/DDBJ whole genome shotgun (WGS) entry which is preliminary data.</text>
</comment>
<feature type="region of interest" description="Disordered" evidence="1">
    <location>
        <begin position="80"/>
        <end position="112"/>
    </location>
</feature>
<evidence type="ECO:0000256" key="1">
    <source>
        <dbReference type="SAM" id="MobiDB-lite"/>
    </source>
</evidence>
<proteinExistence type="predicted"/>
<gene>
    <name evidence="2" type="ORF">BCR44DRAFT_50662</name>
</gene>
<dbReference type="EMBL" id="MCFL01000008">
    <property type="protein sequence ID" value="ORZ38465.1"/>
    <property type="molecule type" value="Genomic_DNA"/>
</dbReference>
<dbReference type="Proteomes" id="UP000193411">
    <property type="component" value="Unassembled WGS sequence"/>
</dbReference>
<feature type="region of interest" description="Disordered" evidence="1">
    <location>
        <begin position="201"/>
        <end position="221"/>
    </location>
</feature>
<feature type="compositionally biased region" description="Acidic residues" evidence="1">
    <location>
        <begin position="84"/>
        <end position="99"/>
    </location>
</feature>
<organism evidence="2 3">
    <name type="scientific">Catenaria anguillulae PL171</name>
    <dbReference type="NCBI Taxonomy" id="765915"/>
    <lineage>
        <taxon>Eukaryota</taxon>
        <taxon>Fungi</taxon>
        <taxon>Fungi incertae sedis</taxon>
        <taxon>Blastocladiomycota</taxon>
        <taxon>Blastocladiomycetes</taxon>
        <taxon>Blastocladiales</taxon>
        <taxon>Catenariaceae</taxon>
        <taxon>Catenaria</taxon>
    </lineage>
</organism>
<keyword evidence="3" id="KW-1185">Reference proteome</keyword>
<evidence type="ECO:0000313" key="3">
    <source>
        <dbReference type="Proteomes" id="UP000193411"/>
    </source>
</evidence>
<reference evidence="2 3" key="1">
    <citation type="submission" date="2016-07" db="EMBL/GenBank/DDBJ databases">
        <title>Pervasive Adenine N6-methylation of Active Genes in Fungi.</title>
        <authorList>
            <consortium name="DOE Joint Genome Institute"/>
            <person name="Mondo S.J."/>
            <person name="Dannebaum R.O."/>
            <person name="Kuo R.C."/>
            <person name="Labutti K."/>
            <person name="Haridas S."/>
            <person name="Kuo A."/>
            <person name="Salamov A."/>
            <person name="Ahrendt S.R."/>
            <person name="Lipzen A."/>
            <person name="Sullivan W."/>
            <person name="Andreopoulos W.B."/>
            <person name="Clum A."/>
            <person name="Lindquist E."/>
            <person name="Daum C."/>
            <person name="Ramamoorthy G.K."/>
            <person name="Gryganskyi A."/>
            <person name="Culley D."/>
            <person name="Magnuson J.K."/>
            <person name="James T.Y."/>
            <person name="O'Malley M.A."/>
            <person name="Stajich J.E."/>
            <person name="Spatafora J.W."/>
            <person name="Visel A."/>
            <person name="Grigoriev I.V."/>
        </authorList>
    </citation>
    <scope>NUCLEOTIDE SEQUENCE [LARGE SCALE GENOMIC DNA]</scope>
    <source>
        <strain evidence="2 3">PL171</strain>
    </source>
</reference>
<sequence>MFRFAYENPLAAGFKYRLSGRVNEWRVVDAPAQAMAKVAEVVRQWQGSEDGFLDYMFEKLAELEFGFVEANDMDEAENAAGQVTDDEDEDGREQQEEERVDLARSPTFDHGELDRDIDEQLDADEDDAWFARASAVLNAMEHAGASDADELVDDMDGLAGEPHVDDDFVRMCLEQIEAANGDLDAVDIEGLVDELLVRSRAPAGSVAAEEAASGPSGEQRK</sequence>
<protein>
    <submittedName>
        <fullName evidence="2">Uncharacterized protein</fullName>
    </submittedName>
</protein>
<dbReference type="OrthoDB" id="5568857at2759"/>
<accession>A0A1Y2HV26</accession>